<dbReference type="GO" id="GO:0001508">
    <property type="term" value="P:action potential"/>
    <property type="evidence" value="ECO:0007669"/>
    <property type="project" value="TreeGrafter"/>
</dbReference>
<dbReference type="Gene3D" id="1.10.287.70">
    <property type="match status" value="1"/>
</dbReference>
<keyword evidence="4 9" id="KW-1133">Transmembrane helix</keyword>
<name>A0A1C6RAE2_9ACTN</name>
<feature type="transmembrane region" description="Helical" evidence="9">
    <location>
        <begin position="183"/>
        <end position="208"/>
    </location>
</feature>
<dbReference type="Pfam" id="PF07885">
    <property type="entry name" value="Ion_trans_2"/>
    <property type="match status" value="1"/>
</dbReference>
<dbReference type="InterPro" id="IPR013099">
    <property type="entry name" value="K_chnl_dom"/>
</dbReference>
<dbReference type="Gene3D" id="1.20.5.110">
    <property type="match status" value="1"/>
</dbReference>
<comment type="subcellular location">
    <subcellularLocation>
        <location evidence="1">Membrane</location>
        <topology evidence="1">Multi-pass membrane protein</topology>
    </subcellularLocation>
</comment>
<reference evidence="11 12" key="1">
    <citation type="submission" date="2016-06" db="EMBL/GenBank/DDBJ databases">
        <authorList>
            <person name="Kjaerup R.B."/>
            <person name="Dalgaard T.S."/>
            <person name="Juul-Madsen H.R."/>
        </authorList>
    </citation>
    <scope>NUCLEOTIDE SEQUENCE [LARGE SCALE GENOMIC DNA]</scope>
    <source>
        <strain evidence="11 12">DSM 43818</strain>
    </source>
</reference>
<dbReference type="GO" id="GO:0005249">
    <property type="term" value="F:voltage-gated potassium channel activity"/>
    <property type="evidence" value="ECO:0007669"/>
    <property type="project" value="InterPro"/>
</dbReference>
<dbReference type="STRING" id="145857.GA0070616_0297"/>
<keyword evidence="6 9" id="KW-0472">Membrane</keyword>
<evidence type="ECO:0000256" key="9">
    <source>
        <dbReference type="SAM" id="Phobius"/>
    </source>
</evidence>
<feature type="transmembrane region" description="Helical" evidence="9">
    <location>
        <begin position="20"/>
        <end position="38"/>
    </location>
</feature>
<feature type="transmembrane region" description="Helical" evidence="9">
    <location>
        <begin position="45"/>
        <end position="63"/>
    </location>
</feature>
<keyword evidence="7 11" id="KW-0407">Ion channel</keyword>
<protein>
    <submittedName>
        <fullName evidence="11">Voltage-gated potassium channel</fullName>
    </submittedName>
</protein>
<evidence type="ECO:0000256" key="6">
    <source>
        <dbReference type="ARBA" id="ARBA00023136"/>
    </source>
</evidence>
<sequence length="270" mass="28979">MQDDTGRDARMAHWERLTAVPLTVLSVVFLVAYAAPILRPGMAPVWHTACAVTSVAIWVLFWVDIVVRLRLATDRRRFLRGHLFDLIVLALPVLRPLRAVRLVMVVLTISRRTAVWARGRLAVYVATTTALLVLVSALAVLDAERFAPDSNITSFEDALWWSTVTITTVGYGDHYPVTTSGRFVALGLMIGGIGLIGFVTGSLATWIVERVSAGSDQPAPATSADVAALRSEIEALRRSLAAAGAQVTPPEAAHEGDAGREGDAARSSAS</sequence>
<evidence type="ECO:0000259" key="10">
    <source>
        <dbReference type="Pfam" id="PF07885"/>
    </source>
</evidence>
<keyword evidence="3 9" id="KW-0812">Transmembrane</keyword>
<evidence type="ECO:0000256" key="3">
    <source>
        <dbReference type="ARBA" id="ARBA00022692"/>
    </source>
</evidence>
<dbReference type="InterPro" id="IPR028325">
    <property type="entry name" value="VG_K_chnl"/>
</dbReference>
<evidence type="ECO:0000256" key="4">
    <source>
        <dbReference type="ARBA" id="ARBA00022989"/>
    </source>
</evidence>
<dbReference type="Proteomes" id="UP000199699">
    <property type="component" value="Unassembled WGS sequence"/>
</dbReference>
<dbReference type="GO" id="GO:0008076">
    <property type="term" value="C:voltage-gated potassium channel complex"/>
    <property type="evidence" value="ECO:0007669"/>
    <property type="project" value="InterPro"/>
</dbReference>
<gene>
    <name evidence="11" type="ORF">GA0070616_0297</name>
</gene>
<dbReference type="PANTHER" id="PTHR11537">
    <property type="entry name" value="VOLTAGE-GATED POTASSIUM CHANNEL"/>
    <property type="match status" value="1"/>
</dbReference>
<feature type="domain" description="Potassium channel" evidence="10">
    <location>
        <begin position="131"/>
        <end position="208"/>
    </location>
</feature>
<dbReference type="OrthoDB" id="9799090at2"/>
<organism evidence="11 12">
    <name type="scientific">Micromonospora nigra</name>
    <dbReference type="NCBI Taxonomy" id="145857"/>
    <lineage>
        <taxon>Bacteria</taxon>
        <taxon>Bacillati</taxon>
        <taxon>Actinomycetota</taxon>
        <taxon>Actinomycetes</taxon>
        <taxon>Micromonosporales</taxon>
        <taxon>Micromonosporaceae</taxon>
        <taxon>Micromonospora</taxon>
    </lineage>
</organism>
<dbReference type="EMBL" id="FMHT01000003">
    <property type="protein sequence ID" value="SCL13991.1"/>
    <property type="molecule type" value="Genomic_DNA"/>
</dbReference>
<dbReference type="PANTHER" id="PTHR11537:SF254">
    <property type="entry name" value="POTASSIUM VOLTAGE-GATED CHANNEL PROTEIN SHAB"/>
    <property type="match status" value="1"/>
</dbReference>
<feature type="transmembrane region" description="Helical" evidence="9">
    <location>
        <begin position="121"/>
        <end position="141"/>
    </location>
</feature>
<keyword evidence="12" id="KW-1185">Reference proteome</keyword>
<evidence type="ECO:0000256" key="8">
    <source>
        <dbReference type="SAM" id="MobiDB-lite"/>
    </source>
</evidence>
<feature type="compositionally biased region" description="Basic and acidic residues" evidence="8">
    <location>
        <begin position="252"/>
        <end position="264"/>
    </location>
</feature>
<dbReference type="AlphaFoldDB" id="A0A1C6RAE2"/>
<proteinExistence type="predicted"/>
<evidence type="ECO:0000313" key="11">
    <source>
        <dbReference type="EMBL" id="SCL13991.1"/>
    </source>
</evidence>
<evidence type="ECO:0000256" key="7">
    <source>
        <dbReference type="ARBA" id="ARBA00023303"/>
    </source>
</evidence>
<evidence type="ECO:0000256" key="1">
    <source>
        <dbReference type="ARBA" id="ARBA00004141"/>
    </source>
</evidence>
<dbReference type="RefSeq" id="WP_091075073.1">
    <property type="nucleotide sequence ID" value="NZ_FMHT01000003.1"/>
</dbReference>
<keyword evidence="2" id="KW-0813">Transport</keyword>
<evidence type="ECO:0000256" key="2">
    <source>
        <dbReference type="ARBA" id="ARBA00022448"/>
    </source>
</evidence>
<accession>A0A1C6RAE2</accession>
<evidence type="ECO:0000256" key="5">
    <source>
        <dbReference type="ARBA" id="ARBA00023065"/>
    </source>
</evidence>
<dbReference type="SUPFAM" id="SSF81324">
    <property type="entry name" value="Voltage-gated potassium channels"/>
    <property type="match status" value="1"/>
</dbReference>
<keyword evidence="5" id="KW-0406">Ion transport</keyword>
<feature type="region of interest" description="Disordered" evidence="8">
    <location>
        <begin position="241"/>
        <end position="270"/>
    </location>
</feature>
<evidence type="ECO:0000313" key="12">
    <source>
        <dbReference type="Proteomes" id="UP000199699"/>
    </source>
</evidence>